<dbReference type="Pfam" id="PF02934">
    <property type="entry name" value="GatB_N"/>
    <property type="match status" value="1"/>
</dbReference>
<proteinExistence type="inferred from homology"/>
<evidence type="ECO:0000256" key="1">
    <source>
        <dbReference type="ARBA" id="ARBA00005306"/>
    </source>
</evidence>
<dbReference type="InterPro" id="IPR003789">
    <property type="entry name" value="Asn/Gln_tRNA_amidoTrase-B-like"/>
</dbReference>
<dbReference type="InterPro" id="IPR017958">
    <property type="entry name" value="Gln-tRNA_amidoTrfase_suB_CS"/>
</dbReference>
<dbReference type="NCBIfam" id="NF004012">
    <property type="entry name" value="PRK05477.1-2"/>
    <property type="match status" value="1"/>
</dbReference>
<dbReference type="InterPro" id="IPR004413">
    <property type="entry name" value="GatB"/>
</dbReference>
<keyword evidence="11" id="KW-0808">Transferase</keyword>
<dbReference type="InterPro" id="IPR018027">
    <property type="entry name" value="Asn/Gln_amidotransferase"/>
</dbReference>
<evidence type="ECO:0000256" key="5">
    <source>
        <dbReference type="ARBA" id="ARBA00022840"/>
    </source>
</evidence>
<evidence type="ECO:0000256" key="8">
    <source>
        <dbReference type="ARBA" id="ARBA00047380"/>
    </source>
</evidence>
<gene>
    <name evidence="11" type="primary">gatB_1</name>
    <name evidence="11" type="ORF">SDC9_07100</name>
</gene>
<keyword evidence="4" id="KW-0547">Nucleotide-binding</keyword>
<dbReference type="InterPro" id="IPR006075">
    <property type="entry name" value="Asn/Gln-tRNA_Trfase_suB/E_cat"/>
</dbReference>
<evidence type="ECO:0000256" key="4">
    <source>
        <dbReference type="ARBA" id="ARBA00022741"/>
    </source>
</evidence>
<dbReference type="SUPFAM" id="SSF89095">
    <property type="entry name" value="GatB/YqeY motif"/>
    <property type="match status" value="1"/>
</dbReference>
<dbReference type="SUPFAM" id="SSF55931">
    <property type="entry name" value="Glutamine synthetase/guanido kinase"/>
    <property type="match status" value="1"/>
</dbReference>
<dbReference type="GO" id="GO:0050566">
    <property type="term" value="F:asparaginyl-tRNA synthase (glutamine-hydrolyzing) activity"/>
    <property type="evidence" value="ECO:0007669"/>
    <property type="project" value="RHEA"/>
</dbReference>
<evidence type="ECO:0000313" key="11">
    <source>
        <dbReference type="EMBL" id="MPL61523.1"/>
    </source>
</evidence>
<dbReference type="PROSITE" id="PS01234">
    <property type="entry name" value="GATB"/>
    <property type="match status" value="1"/>
</dbReference>
<feature type="domain" description="Asn/Gln amidotransferase" evidence="10">
    <location>
        <begin position="336"/>
        <end position="493"/>
    </location>
</feature>
<comment type="catalytic activity">
    <reaction evidence="8">
        <text>L-aspartyl-tRNA(Asn) + L-glutamine + ATP + H2O = L-asparaginyl-tRNA(Asn) + L-glutamate + ADP + phosphate + 2 H(+)</text>
        <dbReference type="Rhea" id="RHEA:14513"/>
        <dbReference type="Rhea" id="RHEA-COMP:9674"/>
        <dbReference type="Rhea" id="RHEA-COMP:9677"/>
        <dbReference type="ChEBI" id="CHEBI:15377"/>
        <dbReference type="ChEBI" id="CHEBI:15378"/>
        <dbReference type="ChEBI" id="CHEBI:29985"/>
        <dbReference type="ChEBI" id="CHEBI:30616"/>
        <dbReference type="ChEBI" id="CHEBI:43474"/>
        <dbReference type="ChEBI" id="CHEBI:58359"/>
        <dbReference type="ChEBI" id="CHEBI:78515"/>
        <dbReference type="ChEBI" id="CHEBI:78516"/>
        <dbReference type="ChEBI" id="CHEBI:456216"/>
    </reaction>
</comment>
<dbReference type="InterPro" id="IPR023168">
    <property type="entry name" value="GatB_Yqey_C_2"/>
</dbReference>
<dbReference type="NCBIfam" id="NF004014">
    <property type="entry name" value="PRK05477.1-4"/>
    <property type="match status" value="1"/>
</dbReference>
<dbReference type="GO" id="GO:0005524">
    <property type="term" value="F:ATP binding"/>
    <property type="evidence" value="ECO:0007669"/>
    <property type="project" value="UniProtKB-KW"/>
</dbReference>
<organism evidence="11">
    <name type="scientific">bioreactor metagenome</name>
    <dbReference type="NCBI Taxonomy" id="1076179"/>
    <lineage>
        <taxon>unclassified sequences</taxon>
        <taxon>metagenomes</taxon>
        <taxon>ecological metagenomes</taxon>
    </lineage>
</organism>
<accession>A0A644T3M5</accession>
<dbReference type="AlphaFoldDB" id="A0A644T3M5"/>
<keyword evidence="5" id="KW-0067">ATP-binding</keyword>
<comment type="similarity">
    <text evidence="1">Belongs to the GatB/GatE family. GatB subfamily.</text>
</comment>
<dbReference type="Gene3D" id="1.10.150.380">
    <property type="entry name" value="GatB domain, N-terminal subdomain"/>
    <property type="match status" value="1"/>
</dbReference>
<reference evidence="11" key="1">
    <citation type="submission" date="2019-08" db="EMBL/GenBank/DDBJ databases">
        <authorList>
            <person name="Kucharzyk K."/>
            <person name="Murdoch R.W."/>
            <person name="Higgins S."/>
            <person name="Loffler F."/>
        </authorList>
    </citation>
    <scope>NUCLEOTIDE SEQUENCE</scope>
</reference>
<dbReference type="EC" id="6.3.5.-" evidence="11"/>
<keyword evidence="6" id="KW-0648">Protein biosynthesis</keyword>
<dbReference type="SMART" id="SM00845">
    <property type="entry name" value="GatB_Yqey"/>
    <property type="match status" value="1"/>
</dbReference>
<comment type="subunit">
    <text evidence="2">Heterotrimer of A, B and C subunits.</text>
</comment>
<dbReference type="InterPro" id="IPR014746">
    <property type="entry name" value="Gln_synth/guanido_kin_cat_dom"/>
</dbReference>
<dbReference type="GO" id="GO:0070681">
    <property type="term" value="P:glutaminyl-tRNAGln biosynthesis via transamidation"/>
    <property type="evidence" value="ECO:0007669"/>
    <property type="project" value="TreeGrafter"/>
</dbReference>
<sequence>MVTTMTQYETVIGLEVHVQLNTKSKMFCRCSTDYTSAEPNTHVCPVCLGMPGVLPTINKQAVEYTIMSGLALGCDIASFSKFDRKNYNYPDLMKGYQISQYDQPLCGKGFMDINIDGAIRRIGITRIHLEEDVAKLHHESDINGQPYSLLDINRSSIPLMEIVSEPDMRTPEEARQYLMKLRTIMRYLGVSTANMEDGSFRCDANISIRPAGSPELGAKVEVKNMNSFKAVFSALEYEEVRQRKMADEGKKISQETRGWQDDKCQTVSQRSKEFAHDYRYFPEPDLPPLHISCDWIEAIRAKLPELPEVRKERFIQGYWLSEYDASLLTASRELADYFEAVLSEADFQNIPQDKGIKEVANWVVGPVSSIMNTAGADINAFTLKVSPASLCRLLVLVSAGKVNAATAKTVLEDMYSTGQNAETIIEKNGLSQISDSSELVAIAKKVLADNPKAVAEYNEGKIQVIGFLVGQMMKQSKGRANPNIAMELLKKALEEG</sequence>
<dbReference type="GO" id="GO:0006412">
    <property type="term" value="P:translation"/>
    <property type="evidence" value="ECO:0007669"/>
    <property type="project" value="UniProtKB-KW"/>
</dbReference>
<evidence type="ECO:0000256" key="2">
    <source>
        <dbReference type="ARBA" id="ARBA00011123"/>
    </source>
</evidence>
<dbReference type="HAMAP" id="MF_00121">
    <property type="entry name" value="GatB"/>
    <property type="match status" value="1"/>
</dbReference>
<evidence type="ECO:0000256" key="7">
    <source>
        <dbReference type="ARBA" id="ARBA00024799"/>
    </source>
</evidence>
<name>A0A644T3M5_9ZZZZ</name>
<protein>
    <submittedName>
        <fullName evidence="11">Aspartyl/glutamyl-tRNA(Asn/Gln) amidotransferase subunit B</fullName>
        <ecNumber evidence="11">6.3.5.-</ecNumber>
    </submittedName>
</protein>
<evidence type="ECO:0000259" key="10">
    <source>
        <dbReference type="SMART" id="SM00845"/>
    </source>
</evidence>
<comment type="function">
    <text evidence="7">Allows the formation of correctly charged Asn-tRNA(Asn) or Gln-tRNA(Gln) through the transamidation of misacylated Asp-tRNA(Asn) or Glu-tRNA(Gln) in organisms which lack either or both of asparaginyl-tRNA or glutaminyl-tRNA synthetases. The reaction takes place in the presence of glutamine and ATP through an activated phospho-Asp-tRNA(Asn) or phospho-Glu-tRNA(Gln).</text>
</comment>
<dbReference type="EMBL" id="VSSQ01000015">
    <property type="protein sequence ID" value="MPL61523.1"/>
    <property type="molecule type" value="Genomic_DNA"/>
</dbReference>
<comment type="catalytic activity">
    <reaction evidence="9">
        <text>L-glutamyl-tRNA(Gln) + L-glutamine + ATP + H2O = L-glutaminyl-tRNA(Gln) + L-glutamate + ADP + phosphate + H(+)</text>
        <dbReference type="Rhea" id="RHEA:17521"/>
        <dbReference type="Rhea" id="RHEA-COMP:9681"/>
        <dbReference type="Rhea" id="RHEA-COMP:9684"/>
        <dbReference type="ChEBI" id="CHEBI:15377"/>
        <dbReference type="ChEBI" id="CHEBI:15378"/>
        <dbReference type="ChEBI" id="CHEBI:29985"/>
        <dbReference type="ChEBI" id="CHEBI:30616"/>
        <dbReference type="ChEBI" id="CHEBI:43474"/>
        <dbReference type="ChEBI" id="CHEBI:58359"/>
        <dbReference type="ChEBI" id="CHEBI:78520"/>
        <dbReference type="ChEBI" id="CHEBI:78521"/>
        <dbReference type="ChEBI" id="CHEBI:456216"/>
    </reaction>
</comment>
<dbReference type="InterPro" id="IPR017959">
    <property type="entry name" value="Asn/Gln-tRNA_amidoTrfase_suB/E"/>
</dbReference>
<dbReference type="PANTHER" id="PTHR11659">
    <property type="entry name" value="GLUTAMYL-TRNA GLN AMIDOTRANSFERASE SUBUNIT B MITOCHONDRIAL AND PROKARYOTIC PET112-RELATED"/>
    <property type="match status" value="1"/>
</dbReference>
<comment type="caution">
    <text evidence="11">The sequence shown here is derived from an EMBL/GenBank/DDBJ whole genome shotgun (WGS) entry which is preliminary data.</text>
</comment>
<evidence type="ECO:0000256" key="3">
    <source>
        <dbReference type="ARBA" id="ARBA00022598"/>
    </source>
</evidence>
<dbReference type="GO" id="GO:0050567">
    <property type="term" value="F:glutaminyl-tRNA synthase (glutamine-hydrolyzing) activity"/>
    <property type="evidence" value="ECO:0007669"/>
    <property type="project" value="RHEA"/>
</dbReference>
<dbReference type="FunFam" id="1.10.10.410:FF:000001">
    <property type="entry name" value="Aspartyl/glutamyl-tRNA(Asn/Gln) amidotransferase subunit B"/>
    <property type="match status" value="1"/>
</dbReference>
<dbReference type="Gene3D" id="1.10.10.410">
    <property type="match status" value="1"/>
</dbReference>
<keyword evidence="3 11" id="KW-0436">Ligase</keyword>
<evidence type="ECO:0000256" key="9">
    <source>
        <dbReference type="ARBA" id="ARBA00047913"/>
    </source>
</evidence>
<evidence type="ECO:0000256" key="6">
    <source>
        <dbReference type="ARBA" id="ARBA00022917"/>
    </source>
</evidence>
<dbReference type="Pfam" id="PF02637">
    <property type="entry name" value="GatB_Yqey"/>
    <property type="match status" value="1"/>
</dbReference>
<dbReference type="GO" id="GO:0016740">
    <property type="term" value="F:transferase activity"/>
    <property type="evidence" value="ECO:0007669"/>
    <property type="project" value="UniProtKB-KW"/>
</dbReference>
<dbReference type="PANTHER" id="PTHR11659:SF0">
    <property type="entry name" value="GLUTAMYL-TRNA(GLN) AMIDOTRANSFERASE SUBUNIT B, MITOCHONDRIAL"/>
    <property type="match status" value="1"/>
</dbReference>
<dbReference type="NCBIfam" id="TIGR00133">
    <property type="entry name" value="gatB"/>
    <property type="match status" value="1"/>
</dbReference>
<dbReference type="InterPro" id="IPR042114">
    <property type="entry name" value="GatB_C_1"/>
</dbReference>